<reference evidence="1" key="2">
    <citation type="submission" date="2023-12" db="EMBL/GenBank/DDBJ databases">
        <authorList>
            <person name="Sun Q."/>
            <person name="Inoue M."/>
        </authorList>
    </citation>
    <scope>NUCLEOTIDE SEQUENCE</scope>
    <source>
        <strain evidence="1">JCM 12289</strain>
    </source>
</reference>
<proteinExistence type="predicted"/>
<dbReference type="EMBL" id="BAAADN010000092">
    <property type="protein sequence ID" value="GAA0478142.1"/>
    <property type="molecule type" value="Genomic_DNA"/>
</dbReference>
<comment type="caution">
    <text evidence="1">The sequence shown here is derived from an EMBL/GenBank/DDBJ whole genome shotgun (WGS) entry which is preliminary data.</text>
</comment>
<organism evidence="1 2">
    <name type="scientific">Halococcus dombrowskii</name>
    <dbReference type="NCBI Taxonomy" id="179637"/>
    <lineage>
        <taxon>Archaea</taxon>
        <taxon>Methanobacteriati</taxon>
        <taxon>Methanobacteriota</taxon>
        <taxon>Stenosarchaea group</taxon>
        <taxon>Halobacteria</taxon>
        <taxon>Halobacteriales</taxon>
        <taxon>Halococcaceae</taxon>
        <taxon>Halococcus</taxon>
    </lineage>
</organism>
<protein>
    <submittedName>
        <fullName evidence="1">Uncharacterized protein</fullName>
    </submittedName>
</protein>
<evidence type="ECO:0000313" key="2">
    <source>
        <dbReference type="Proteomes" id="UP001500962"/>
    </source>
</evidence>
<evidence type="ECO:0000313" key="1">
    <source>
        <dbReference type="EMBL" id="GAA0478142.1"/>
    </source>
</evidence>
<dbReference type="Proteomes" id="UP001500962">
    <property type="component" value="Unassembled WGS sequence"/>
</dbReference>
<reference evidence="1" key="1">
    <citation type="journal article" date="2014" name="Int. J. Syst. Evol. Microbiol.">
        <title>Complete genome sequence of Corynebacterium casei LMG S-19264T (=DSM 44701T), isolated from a smear-ripened cheese.</title>
        <authorList>
            <consortium name="US DOE Joint Genome Institute (JGI-PGF)"/>
            <person name="Walter F."/>
            <person name="Albersmeier A."/>
            <person name="Kalinowski J."/>
            <person name="Ruckert C."/>
        </authorList>
    </citation>
    <scope>NUCLEOTIDE SEQUENCE</scope>
    <source>
        <strain evidence="1">JCM 12289</strain>
    </source>
</reference>
<accession>A0AAV3SM32</accession>
<name>A0AAV3SM32_HALDO</name>
<sequence length="304" mass="34688">MTNSADTSQWLVVGWPLNRQAHVRRDVDAVLYEFTDSVYTLTKVSIPVQLIGLERVGDWEIAPGVLALNQAPDSRRTELLDCLPDDYAADRTWIDPTVPWMRLRVHSSWCIASFVSELCRIQQDALHRGGARATTPQRTMTDWETARRIYHLIAIYFGIPALQAAVSDYNPGSTADNRTLQVVFETPVDLPSLVHMQIERDTDGLITLMLWYRFGTQEPWHRFCDHTVDQIFGFHGIASMRAVIAELIAFANQGLTRDEIITYLGRLHDEVNDSEWSRFQLAATDAIDERIQPTRSKLTEMISE</sequence>
<dbReference type="AlphaFoldDB" id="A0AAV3SM32"/>
<gene>
    <name evidence="1" type="ORF">GCM10008985_38030</name>
</gene>